<proteinExistence type="predicted"/>
<dbReference type="eggNOG" id="ENOG502S6CH">
    <property type="taxonomic scope" value="Eukaryota"/>
</dbReference>
<evidence type="ECO:0000313" key="2">
    <source>
        <dbReference type="RefSeq" id="XP_012978871.1"/>
    </source>
</evidence>
<dbReference type="Proteomes" id="UP000886700">
    <property type="component" value="Unplaced"/>
</dbReference>
<dbReference type="STRING" id="10036.ENSMAUP00000013801"/>
<dbReference type="RefSeq" id="XP_012978871.1">
    <property type="nucleotide sequence ID" value="XM_013123417.3"/>
</dbReference>
<dbReference type="InterPro" id="IPR031367">
    <property type="entry name" value="CCDC24"/>
</dbReference>
<organism evidence="1 2">
    <name type="scientific">Mesocricetus auratus</name>
    <name type="common">Golden hamster</name>
    <dbReference type="NCBI Taxonomy" id="10036"/>
    <lineage>
        <taxon>Eukaryota</taxon>
        <taxon>Metazoa</taxon>
        <taxon>Chordata</taxon>
        <taxon>Craniata</taxon>
        <taxon>Vertebrata</taxon>
        <taxon>Euteleostomi</taxon>
        <taxon>Mammalia</taxon>
        <taxon>Eutheria</taxon>
        <taxon>Euarchontoglires</taxon>
        <taxon>Glires</taxon>
        <taxon>Rodentia</taxon>
        <taxon>Myomorpha</taxon>
        <taxon>Muroidea</taxon>
        <taxon>Cricetidae</taxon>
        <taxon>Cricetinae</taxon>
        <taxon>Mesocricetus</taxon>
    </lineage>
</organism>
<dbReference type="PANTHER" id="PTHR28601">
    <property type="entry name" value="COILED-COIL DOMAIN-CONTAINING PROTEIN 24"/>
    <property type="match status" value="1"/>
</dbReference>
<evidence type="ECO:0000313" key="1">
    <source>
        <dbReference type="Proteomes" id="UP000886700"/>
    </source>
</evidence>
<accession>A0A1U8CHE3</accession>
<gene>
    <name evidence="2" type="primary">Ccdc24</name>
</gene>
<reference evidence="2" key="1">
    <citation type="submission" date="2025-08" db="UniProtKB">
        <authorList>
            <consortium name="RefSeq"/>
        </authorList>
    </citation>
    <scope>IDENTIFICATION</scope>
    <source>
        <tissue evidence="2">Liver</tissue>
    </source>
</reference>
<dbReference type="OrthoDB" id="6022633at2759"/>
<dbReference type="AlphaFoldDB" id="A0A1U8CHE3"/>
<dbReference type="GeneID" id="101834226"/>
<dbReference type="KEGG" id="maua:101834226"/>
<name>A0A1U8CHE3_MESAU</name>
<dbReference type="Pfam" id="PF15669">
    <property type="entry name" value="CCDC24"/>
    <property type="match status" value="1"/>
</dbReference>
<dbReference type="PANTHER" id="PTHR28601:SF1">
    <property type="entry name" value="COILED-COIL DOMAIN-CONTAINING PROTEIN 24"/>
    <property type="match status" value="1"/>
</dbReference>
<keyword evidence="1" id="KW-1185">Reference proteome</keyword>
<sequence>MSGDSPALWELVEEHVPLPERPEMKRILGEAAVDLSLELREEVAMLKALLQEFRSSQASGSHPISDSPSLLAPPPLLRDIMRQELRQLLQGLRLKAICEGRDQTQAWAQYNPRVLRFALEEPRCDSAQEKLSQKRAGEPRTRMSNAEGVMLTSPVSSCHRDLSVIKDDLNVSNIDQVARHLRNLLEEECHMLQREVSELQHCLEREQMQACQPSKATLEPTLAEIKEQKAAMEQELQASLGPSGVFAKHRQKPLRSIPGLRPFPCLHGYMPTPPLERCPQRQGQATTRRWGRQLRYSYWEEPASTAVSSAASQAPT</sequence>
<protein>
    <submittedName>
        <fullName evidence="2">Coiled-coil domain-containing protein 24 isoform X1</fullName>
    </submittedName>
</protein>
<dbReference type="CTD" id="149473"/>